<evidence type="ECO:0000313" key="4">
    <source>
        <dbReference type="Proteomes" id="UP000823935"/>
    </source>
</evidence>
<protein>
    <submittedName>
        <fullName evidence="3">Baseplate J/gp47 family protein</fullName>
    </submittedName>
</protein>
<evidence type="ECO:0000259" key="2">
    <source>
        <dbReference type="Pfam" id="PF26078"/>
    </source>
</evidence>
<dbReference type="Proteomes" id="UP000823935">
    <property type="component" value="Unassembled WGS sequence"/>
</dbReference>
<dbReference type="PANTHER" id="PTHR37829">
    <property type="entry name" value="PHAGE-LIKE ELEMENT PBSX PROTEIN XKDT"/>
    <property type="match status" value="1"/>
</dbReference>
<feature type="domain" description="Baseplate protein J-like barrel" evidence="1">
    <location>
        <begin position="103"/>
        <end position="180"/>
    </location>
</feature>
<dbReference type="InterPro" id="IPR052399">
    <property type="entry name" value="Phage_Baseplate_Assmbl_Protein"/>
</dbReference>
<accession>A0A9D1JKL1</accession>
<dbReference type="PANTHER" id="PTHR37829:SF3">
    <property type="entry name" value="PROTEIN JAYE-RELATED"/>
    <property type="match status" value="1"/>
</dbReference>
<feature type="domain" description="Baseplate J-like central" evidence="2">
    <location>
        <begin position="290"/>
        <end position="346"/>
    </location>
</feature>
<organism evidence="3 4">
    <name type="scientific">Candidatus Limivivens intestinipullorum</name>
    <dbReference type="NCBI Taxonomy" id="2840858"/>
    <lineage>
        <taxon>Bacteria</taxon>
        <taxon>Bacillati</taxon>
        <taxon>Bacillota</taxon>
        <taxon>Clostridia</taxon>
        <taxon>Lachnospirales</taxon>
        <taxon>Lachnospiraceae</taxon>
        <taxon>Lachnospiraceae incertae sedis</taxon>
        <taxon>Candidatus Limivivens</taxon>
    </lineage>
</organism>
<sequence length="448" mass="49280">MSELQFIETSAQNIHTDIISSLENGVSEPLYPGDERRIFGDALAAVIVSVYNSVNDACRQKMLRYARGDVLDALGENRDTARLDPTFATTTLRFGIFETMDSNIIIPAGLRVTSDFTHYFLTDNTVVLYAGSLYVEVGATAEKGGTEYNDIGVGEIAQIVDISDAPLIDYVTNTEATTGGGDREGDEAYRERIREAENRLSTAGPTKAYKYWAMSANPRISDAVVESETETVSRILPVYDQHAFQGGANLILSTLKVYLADGEIAAEGVDYTAAYDDELLTLSLSGALTDVESVRIEITRNMYGRVKIVPICAGGELPDEDILKDVLETCSADNVRPLTDMVQVEAPDTCVYDIELEYYTTRERESEVIENVEGVGGAISQYIYWQGSSLNQDINPDYLRKLILCPHWAEGLTGATRVNIIKPEYTELSSTTVAKFSGNLKVSHRVKD</sequence>
<evidence type="ECO:0000259" key="1">
    <source>
        <dbReference type="Pfam" id="PF04865"/>
    </source>
</evidence>
<dbReference type="InterPro" id="IPR058531">
    <property type="entry name" value="Baseplate_J_M"/>
</dbReference>
<dbReference type="InterPro" id="IPR006949">
    <property type="entry name" value="Barrel_Baseplate_J-like"/>
</dbReference>
<gene>
    <name evidence="3" type="ORF">IAB44_12115</name>
</gene>
<reference evidence="3" key="1">
    <citation type="submission" date="2020-10" db="EMBL/GenBank/DDBJ databases">
        <authorList>
            <person name="Gilroy R."/>
        </authorList>
    </citation>
    <scope>NUCLEOTIDE SEQUENCE</scope>
    <source>
        <strain evidence="3">CHK190-19873</strain>
    </source>
</reference>
<name>A0A9D1JKL1_9FIRM</name>
<evidence type="ECO:0000313" key="3">
    <source>
        <dbReference type="EMBL" id="HIS32270.1"/>
    </source>
</evidence>
<reference evidence="3" key="2">
    <citation type="journal article" date="2021" name="PeerJ">
        <title>Extensive microbial diversity within the chicken gut microbiome revealed by metagenomics and culture.</title>
        <authorList>
            <person name="Gilroy R."/>
            <person name="Ravi A."/>
            <person name="Getino M."/>
            <person name="Pursley I."/>
            <person name="Horton D.L."/>
            <person name="Alikhan N.F."/>
            <person name="Baker D."/>
            <person name="Gharbi K."/>
            <person name="Hall N."/>
            <person name="Watson M."/>
            <person name="Adriaenssens E.M."/>
            <person name="Foster-Nyarko E."/>
            <person name="Jarju S."/>
            <person name="Secka A."/>
            <person name="Antonio M."/>
            <person name="Oren A."/>
            <person name="Chaudhuri R.R."/>
            <person name="La Ragione R."/>
            <person name="Hildebrand F."/>
            <person name="Pallen M.J."/>
        </authorList>
    </citation>
    <scope>NUCLEOTIDE SEQUENCE</scope>
    <source>
        <strain evidence="3">CHK190-19873</strain>
    </source>
</reference>
<dbReference type="EMBL" id="DVIQ01000073">
    <property type="protein sequence ID" value="HIS32270.1"/>
    <property type="molecule type" value="Genomic_DNA"/>
</dbReference>
<proteinExistence type="predicted"/>
<comment type="caution">
    <text evidence="3">The sequence shown here is derived from an EMBL/GenBank/DDBJ whole genome shotgun (WGS) entry which is preliminary data.</text>
</comment>
<dbReference type="Pfam" id="PF26078">
    <property type="entry name" value="Baseplate_J_M"/>
    <property type="match status" value="1"/>
</dbReference>
<dbReference type="AlphaFoldDB" id="A0A9D1JKL1"/>
<dbReference type="Pfam" id="PF04865">
    <property type="entry name" value="Baseplate_J"/>
    <property type="match status" value="1"/>
</dbReference>